<evidence type="ECO:0000313" key="3">
    <source>
        <dbReference type="EMBL" id="EIT71222.1"/>
    </source>
</evidence>
<evidence type="ECO:0000259" key="2">
    <source>
        <dbReference type="PROSITE" id="PS50206"/>
    </source>
</evidence>
<organism evidence="3 4">
    <name type="scientific">Hydrocarboniphaga effusa AP103</name>
    <dbReference type="NCBI Taxonomy" id="1172194"/>
    <lineage>
        <taxon>Bacteria</taxon>
        <taxon>Pseudomonadati</taxon>
        <taxon>Pseudomonadota</taxon>
        <taxon>Gammaproteobacteria</taxon>
        <taxon>Nevskiales</taxon>
        <taxon>Nevskiaceae</taxon>
        <taxon>Hydrocarboniphaga</taxon>
    </lineage>
</organism>
<dbReference type="PROSITE" id="PS50206">
    <property type="entry name" value="RHODANESE_3"/>
    <property type="match status" value="1"/>
</dbReference>
<evidence type="ECO:0000313" key="4">
    <source>
        <dbReference type="Proteomes" id="UP000003704"/>
    </source>
</evidence>
<dbReference type="AlphaFoldDB" id="I7ZHK5"/>
<keyword evidence="4" id="KW-1185">Reference proteome</keyword>
<dbReference type="InterPro" id="IPR001763">
    <property type="entry name" value="Rhodanese-like_dom"/>
</dbReference>
<gene>
    <name evidence="3" type="ORF">WQQ_13590</name>
</gene>
<dbReference type="Proteomes" id="UP000003704">
    <property type="component" value="Unassembled WGS sequence"/>
</dbReference>
<dbReference type="EMBL" id="AKGD01000001">
    <property type="protein sequence ID" value="EIT71222.1"/>
    <property type="molecule type" value="Genomic_DNA"/>
</dbReference>
<dbReference type="Gene3D" id="3.40.250.10">
    <property type="entry name" value="Rhodanese-like domain"/>
    <property type="match status" value="1"/>
</dbReference>
<dbReference type="GO" id="GO:0016740">
    <property type="term" value="F:transferase activity"/>
    <property type="evidence" value="ECO:0007669"/>
    <property type="project" value="UniProtKB-KW"/>
</dbReference>
<dbReference type="SUPFAM" id="SSF52821">
    <property type="entry name" value="Rhodanese/Cell cycle control phosphatase"/>
    <property type="match status" value="1"/>
</dbReference>
<feature type="domain" description="Rhodanese" evidence="2">
    <location>
        <begin position="55"/>
        <end position="142"/>
    </location>
</feature>
<reference evidence="3 4" key="1">
    <citation type="journal article" date="2012" name="J. Bacteriol.">
        <title>Genome Sequence of n-Alkane-Degrading Hydrocarboniphaga effusa Strain AP103T (ATCC BAA-332T).</title>
        <authorList>
            <person name="Chang H.K."/>
            <person name="Zylstra G.J."/>
            <person name="Chae J.C."/>
        </authorList>
    </citation>
    <scope>NUCLEOTIDE SEQUENCE [LARGE SCALE GENOMIC DNA]</scope>
    <source>
        <strain evidence="3 4">AP103</strain>
    </source>
</reference>
<sequence>MAKINKAWVVAAAVLVAAGGYAKAQQKTATTAAAATPAYKTVKLDRKQIDALLAKPGELTIIDVRRPDELTRIGGFPVYLSIQNDDVEKNLAFIPKDRKIVTVSNHAGRALKIGDLLSSKGYNVVGAIGVQNYEEEGGKLTRIEPKAPATAAVTK</sequence>
<comment type="caution">
    <text evidence="3">The sequence shown here is derived from an EMBL/GenBank/DDBJ whole genome shotgun (WGS) entry which is preliminary data.</text>
</comment>
<proteinExistence type="predicted"/>
<feature type="chain" id="PRO_5003712886" evidence="1">
    <location>
        <begin position="25"/>
        <end position="155"/>
    </location>
</feature>
<keyword evidence="1" id="KW-0732">Signal</keyword>
<name>I7ZHK5_9GAMM</name>
<feature type="signal peptide" evidence="1">
    <location>
        <begin position="1"/>
        <end position="24"/>
    </location>
</feature>
<dbReference type="RefSeq" id="WP_007184313.1">
    <property type="nucleotide sequence ID" value="NZ_AKGD01000001.1"/>
</dbReference>
<accession>I7ZHK5</accession>
<protein>
    <submittedName>
        <fullName evidence="3">Putative rhodanese sulfurtransferase protein</fullName>
    </submittedName>
</protein>
<dbReference type="CDD" id="cd00158">
    <property type="entry name" value="RHOD"/>
    <property type="match status" value="1"/>
</dbReference>
<evidence type="ECO:0000256" key="1">
    <source>
        <dbReference type="SAM" id="SignalP"/>
    </source>
</evidence>
<dbReference type="InterPro" id="IPR036873">
    <property type="entry name" value="Rhodanese-like_dom_sf"/>
</dbReference>
<dbReference type="STRING" id="1172194.WQQ_13590"/>
<keyword evidence="3" id="KW-0808">Transferase</keyword>